<dbReference type="GO" id="GO:0004768">
    <property type="term" value="F:stearoyl-CoA 9-desaturase activity"/>
    <property type="evidence" value="ECO:0007669"/>
    <property type="project" value="TreeGrafter"/>
</dbReference>
<keyword evidence="11" id="KW-0275">Fatty acid biosynthesis</keyword>
<dbReference type="GO" id="GO:0006633">
    <property type="term" value="P:fatty acid biosynthetic process"/>
    <property type="evidence" value="ECO:0007669"/>
    <property type="project" value="UniProtKB-KW"/>
</dbReference>
<keyword evidence="4" id="KW-0444">Lipid biosynthesis</keyword>
<dbReference type="GO" id="GO:0045300">
    <property type="term" value="F:stearoyl-[ACP] desaturase activity"/>
    <property type="evidence" value="ECO:0007669"/>
    <property type="project" value="InterPro"/>
</dbReference>
<evidence type="ECO:0000256" key="9">
    <source>
        <dbReference type="ARBA" id="ARBA00023004"/>
    </source>
</evidence>
<sequence length="159" mass="18171">MNKGSFLMNQEAYGRKLVDMRQIEKSVQYLIGSGMDPRIENNPYLGFIYTSFEERATFISHGNTTGMTKEYGDLKLAQVCGLIASDEKRHETAYSKIVKKLFEVDPDRTVVTFADMMRKKISMPSHLMYDGQDNNLFDNYSTVVGVDCQVSKIKKEVKN</sequence>
<keyword evidence="7" id="KW-0809">Transit peptide</keyword>
<evidence type="ECO:0000256" key="1">
    <source>
        <dbReference type="ARBA" id="ARBA00001954"/>
    </source>
</evidence>
<name>A0AAV1Y264_LUPLU</name>
<evidence type="ECO:0000256" key="2">
    <source>
        <dbReference type="ARBA" id="ARBA00008749"/>
    </source>
</evidence>
<reference evidence="12 13" key="1">
    <citation type="submission" date="2024-03" db="EMBL/GenBank/DDBJ databases">
        <authorList>
            <person name="Martinez-Hernandez J."/>
        </authorList>
    </citation>
    <scope>NUCLEOTIDE SEQUENCE [LARGE SCALE GENOMIC DNA]</scope>
</reference>
<dbReference type="GO" id="GO:0046872">
    <property type="term" value="F:metal ion binding"/>
    <property type="evidence" value="ECO:0007669"/>
    <property type="project" value="UniProtKB-KW"/>
</dbReference>
<keyword evidence="9" id="KW-0408">Iron</keyword>
<organism evidence="12 13">
    <name type="scientific">Lupinus luteus</name>
    <name type="common">European yellow lupine</name>
    <dbReference type="NCBI Taxonomy" id="3873"/>
    <lineage>
        <taxon>Eukaryota</taxon>
        <taxon>Viridiplantae</taxon>
        <taxon>Streptophyta</taxon>
        <taxon>Embryophyta</taxon>
        <taxon>Tracheophyta</taxon>
        <taxon>Spermatophyta</taxon>
        <taxon>Magnoliopsida</taxon>
        <taxon>eudicotyledons</taxon>
        <taxon>Gunneridae</taxon>
        <taxon>Pentapetalae</taxon>
        <taxon>rosids</taxon>
        <taxon>fabids</taxon>
        <taxon>Fabales</taxon>
        <taxon>Fabaceae</taxon>
        <taxon>Papilionoideae</taxon>
        <taxon>50 kb inversion clade</taxon>
        <taxon>genistoids sensu lato</taxon>
        <taxon>core genistoids</taxon>
        <taxon>Genisteae</taxon>
        <taxon>Lupinus</taxon>
    </lineage>
</organism>
<evidence type="ECO:0000256" key="5">
    <source>
        <dbReference type="ARBA" id="ARBA00022723"/>
    </source>
</evidence>
<evidence type="ECO:0000256" key="11">
    <source>
        <dbReference type="ARBA" id="ARBA00023160"/>
    </source>
</evidence>
<evidence type="ECO:0000256" key="4">
    <source>
        <dbReference type="ARBA" id="ARBA00022516"/>
    </source>
</evidence>
<dbReference type="InterPro" id="IPR005067">
    <property type="entry name" value="Fatty_acid_desaturase-2"/>
</dbReference>
<dbReference type="Pfam" id="PF03405">
    <property type="entry name" value="FA_desaturase_2"/>
    <property type="match status" value="1"/>
</dbReference>
<dbReference type="SUPFAM" id="SSF47240">
    <property type="entry name" value="Ferritin-like"/>
    <property type="match status" value="1"/>
</dbReference>
<dbReference type="PANTHER" id="PTHR31155">
    <property type="entry name" value="ACYL- ACYL-CARRIER-PROTEIN DESATURASE-RELATED"/>
    <property type="match status" value="1"/>
</dbReference>
<evidence type="ECO:0000313" key="12">
    <source>
        <dbReference type="EMBL" id="CAL0327885.1"/>
    </source>
</evidence>
<comment type="subunit">
    <text evidence="3">Homodimer.</text>
</comment>
<keyword evidence="6" id="KW-0276">Fatty acid metabolism</keyword>
<accession>A0AAV1Y264</accession>
<dbReference type="InterPro" id="IPR009078">
    <property type="entry name" value="Ferritin-like_SF"/>
</dbReference>
<dbReference type="GO" id="GO:0006952">
    <property type="term" value="P:defense response"/>
    <property type="evidence" value="ECO:0007669"/>
    <property type="project" value="TreeGrafter"/>
</dbReference>
<dbReference type="PANTHER" id="PTHR31155:SF9">
    <property type="entry name" value="STEAROYL-[ACYL-CARRIER-PROTEIN] 9-DESATURASE 7, CHLOROPLASTIC"/>
    <property type="match status" value="1"/>
</dbReference>
<dbReference type="Gene3D" id="1.10.620.20">
    <property type="entry name" value="Ribonucleotide Reductase, subunit A"/>
    <property type="match status" value="1"/>
</dbReference>
<evidence type="ECO:0000256" key="10">
    <source>
        <dbReference type="ARBA" id="ARBA00023098"/>
    </source>
</evidence>
<dbReference type="AlphaFoldDB" id="A0AAV1Y264"/>
<dbReference type="InterPro" id="IPR012348">
    <property type="entry name" value="RNR-like"/>
</dbReference>
<evidence type="ECO:0000256" key="3">
    <source>
        <dbReference type="ARBA" id="ARBA00011738"/>
    </source>
</evidence>
<dbReference type="EMBL" id="CAXHTB010000020">
    <property type="protein sequence ID" value="CAL0327885.1"/>
    <property type="molecule type" value="Genomic_DNA"/>
</dbReference>
<proteinExistence type="inferred from homology"/>
<protein>
    <submittedName>
        <fullName evidence="12">Uncharacterized protein</fullName>
    </submittedName>
</protein>
<evidence type="ECO:0000256" key="8">
    <source>
        <dbReference type="ARBA" id="ARBA00023002"/>
    </source>
</evidence>
<dbReference type="GO" id="GO:0009570">
    <property type="term" value="C:chloroplast stroma"/>
    <property type="evidence" value="ECO:0007669"/>
    <property type="project" value="TreeGrafter"/>
</dbReference>
<keyword evidence="5" id="KW-0479">Metal-binding</keyword>
<comment type="caution">
    <text evidence="12">The sequence shown here is derived from an EMBL/GenBank/DDBJ whole genome shotgun (WGS) entry which is preliminary data.</text>
</comment>
<keyword evidence="8" id="KW-0560">Oxidoreductase</keyword>
<keyword evidence="10" id="KW-0443">Lipid metabolism</keyword>
<evidence type="ECO:0000313" key="13">
    <source>
        <dbReference type="Proteomes" id="UP001497480"/>
    </source>
</evidence>
<dbReference type="Proteomes" id="UP001497480">
    <property type="component" value="Unassembled WGS sequence"/>
</dbReference>
<comment type="similarity">
    <text evidence="2">Belongs to the fatty acid desaturase type 2 family.</text>
</comment>
<gene>
    <name evidence="12" type="ORF">LLUT_LOCUS28945</name>
</gene>
<keyword evidence="13" id="KW-1185">Reference proteome</keyword>
<comment type="cofactor">
    <cofactor evidence="1">
        <name>Fe(2+)</name>
        <dbReference type="ChEBI" id="CHEBI:29033"/>
    </cofactor>
</comment>
<evidence type="ECO:0000256" key="6">
    <source>
        <dbReference type="ARBA" id="ARBA00022832"/>
    </source>
</evidence>
<evidence type="ECO:0000256" key="7">
    <source>
        <dbReference type="ARBA" id="ARBA00022946"/>
    </source>
</evidence>